<evidence type="ECO:0000313" key="4">
    <source>
        <dbReference type="Proteomes" id="UP000831290"/>
    </source>
</evidence>
<keyword evidence="4" id="KW-1185">Reference proteome</keyword>
<dbReference type="GO" id="GO:0016989">
    <property type="term" value="F:sigma factor antagonist activity"/>
    <property type="evidence" value="ECO:0007669"/>
    <property type="project" value="TreeGrafter"/>
</dbReference>
<dbReference type="EMBL" id="CP094358">
    <property type="protein sequence ID" value="UOB16436.1"/>
    <property type="molecule type" value="Genomic_DNA"/>
</dbReference>
<dbReference type="Proteomes" id="UP000831290">
    <property type="component" value="Chromosome"/>
</dbReference>
<keyword evidence="1" id="KW-0472">Membrane</keyword>
<protein>
    <submittedName>
        <fullName evidence="3">FecR family protein</fullName>
    </submittedName>
</protein>
<dbReference type="RefSeq" id="WP_255841621.1">
    <property type="nucleotide sequence ID" value="NZ_CP094358.1"/>
</dbReference>
<keyword evidence="1" id="KW-1133">Transmembrane helix</keyword>
<evidence type="ECO:0000256" key="1">
    <source>
        <dbReference type="SAM" id="Phobius"/>
    </source>
</evidence>
<dbReference type="Gene3D" id="2.60.120.1440">
    <property type="match status" value="1"/>
</dbReference>
<organism evidence="3 4">
    <name type="scientific">Abyssalbus ytuae</name>
    <dbReference type="NCBI Taxonomy" id="2926907"/>
    <lineage>
        <taxon>Bacteria</taxon>
        <taxon>Pseudomonadati</taxon>
        <taxon>Bacteroidota</taxon>
        <taxon>Flavobacteriia</taxon>
        <taxon>Flavobacteriales</taxon>
        <taxon>Flavobacteriaceae</taxon>
        <taxon>Abyssalbus</taxon>
    </lineage>
</organism>
<dbReference type="PANTHER" id="PTHR30273:SF2">
    <property type="entry name" value="PROTEIN FECR"/>
    <property type="match status" value="1"/>
</dbReference>
<sequence length="305" mass="35098">MKRENLLAKWLSGDITPEELEALKKLEDLEVYEKIVKKTSQFKVPAYNKEEELKNVINKLNRTEPKVKKLIPWKAISGIAAAFVILIGSYFYLNSFSDTIISTQYAEKKTMQLPDNSEVTLNVGSEISFNKKHWEQKREVKLGGEAFFKVEKGEKFDVITTAGTISVVGTQFNVKNRKDFFEVLCYEGAVKVTYQNTEKILKRGDAFQVIKGKITQVLPFSNSKPRWMANQSLFTKIPYGLVLDEYQRTFNVKIETKNVDINYHFTGEFSHSDKELALKTITRPLNLKYKWVTFSKVIIYAGDSN</sequence>
<keyword evidence="1" id="KW-0812">Transmembrane</keyword>
<name>A0A9E7CSK7_9FLAO</name>
<dbReference type="InterPro" id="IPR006860">
    <property type="entry name" value="FecR"/>
</dbReference>
<dbReference type="Gene3D" id="3.55.50.30">
    <property type="match status" value="1"/>
</dbReference>
<dbReference type="InterPro" id="IPR012373">
    <property type="entry name" value="Ferrdict_sens_TM"/>
</dbReference>
<dbReference type="PANTHER" id="PTHR30273">
    <property type="entry name" value="PERIPLASMIC SIGNAL SENSOR AND SIGMA FACTOR ACTIVATOR FECR-RELATED"/>
    <property type="match status" value="1"/>
</dbReference>
<feature type="domain" description="FecR protein" evidence="2">
    <location>
        <begin position="101"/>
        <end position="191"/>
    </location>
</feature>
<dbReference type="AlphaFoldDB" id="A0A9E7CSK7"/>
<dbReference type="PIRSF" id="PIRSF018266">
    <property type="entry name" value="FecR"/>
    <property type="match status" value="1"/>
</dbReference>
<proteinExistence type="predicted"/>
<evidence type="ECO:0000259" key="2">
    <source>
        <dbReference type="Pfam" id="PF04773"/>
    </source>
</evidence>
<feature type="transmembrane region" description="Helical" evidence="1">
    <location>
        <begin position="71"/>
        <end position="93"/>
    </location>
</feature>
<evidence type="ECO:0000313" key="3">
    <source>
        <dbReference type="EMBL" id="UOB16436.1"/>
    </source>
</evidence>
<dbReference type="KEGG" id="fbm:MQE35_11890"/>
<gene>
    <name evidence="3" type="ORF">MQE35_11890</name>
</gene>
<dbReference type="Pfam" id="PF04773">
    <property type="entry name" value="FecR"/>
    <property type="match status" value="1"/>
</dbReference>
<reference evidence="3" key="1">
    <citation type="submission" date="2022-03" db="EMBL/GenBank/DDBJ databases">
        <title>Description of Abyssus ytuae gen. nov., sp. nov., a novel member of the family Flavobacteriaceae isolated from the sediment of Mariana Trench.</title>
        <authorList>
            <person name="Zhang J."/>
            <person name="Xu X."/>
        </authorList>
    </citation>
    <scope>NUCLEOTIDE SEQUENCE</scope>
    <source>
        <strain evidence="3">MT3330</strain>
    </source>
</reference>
<accession>A0A9E7CSK7</accession>